<reference evidence="4" key="1">
    <citation type="submission" date="2021-11" db="EMBL/GenBank/DDBJ databases">
        <authorList>
            <person name="Schell T."/>
        </authorList>
    </citation>
    <scope>NUCLEOTIDE SEQUENCE</scope>
    <source>
        <strain evidence="4">M5</strain>
    </source>
</reference>
<comment type="similarity">
    <text evidence="1">Belongs to the sulfotransferase 1 family.</text>
</comment>
<proteinExistence type="inferred from homology"/>
<keyword evidence="2" id="KW-0808">Transferase</keyword>
<dbReference type="EMBL" id="CAKKLH010000146">
    <property type="protein sequence ID" value="CAH0104523.1"/>
    <property type="molecule type" value="Genomic_DNA"/>
</dbReference>
<feature type="domain" description="Sulfotransferase" evidence="3">
    <location>
        <begin position="109"/>
        <end position="405"/>
    </location>
</feature>
<name>A0A8J2WJG1_9CRUS</name>
<evidence type="ECO:0000256" key="1">
    <source>
        <dbReference type="ARBA" id="ARBA00005771"/>
    </source>
</evidence>
<dbReference type="Gene3D" id="3.40.50.300">
    <property type="entry name" value="P-loop containing nucleotide triphosphate hydrolases"/>
    <property type="match status" value="1"/>
</dbReference>
<dbReference type="GO" id="GO:0008146">
    <property type="term" value="F:sulfotransferase activity"/>
    <property type="evidence" value="ECO:0007669"/>
    <property type="project" value="InterPro"/>
</dbReference>
<dbReference type="InterPro" id="IPR000863">
    <property type="entry name" value="Sulfotransferase_dom"/>
</dbReference>
<dbReference type="OrthoDB" id="205623at2759"/>
<dbReference type="Proteomes" id="UP000789390">
    <property type="component" value="Unassembled WGS sequence"/>
</dbReference>
<gene>
    <name evidence="4" type="ORF">DGAL_LOCUS7430</name>
</gene>
<evidence type="ECO:0000313" key="4">
    <source>
        <dbReference type="EMBL" id="CAH0104523.1"/>
    </source>
</evidence>
<accession>A0A8J2WJG1</accession>
<dbReference type="PANTHER" id="PTHR11783">
    <property type="entry name" value="SULFOTRANSFERASE SULT"/>
    <property type="match status" value="1"/>
</dbReference>
<evidence type="ECO:0000313" key="5">
    <source>
        <dbReference type="Proteomes" id="UP000789390"/>
    </source>
</evidence>
<organism evidence="4 5">
    <name type="scientific">Daphnia galeata</name>
    <dbReference type="NCBI Taxonomy" id="27404"/>
    <lineage>
        <taxon>Eukaryota</taxon>
        <taxon>Metazoa</taxon>
        <taxon>Ecdysozoa</taxon>
        <taxon>Arthropoda</taxon>
        <taxon>Crustacea</taxon>
        <taxon>Branchiopoda</taxon>
        <taxon>Diplostraca</taxon>
        <taxon>Cladocera</taxon>
        <taxon>Anomopoda</taxon>
        <taxon>Daphniidae</taxon>
        <taxon>Daphnia</taxon>
    </lineage>
</organism>
<protein>
    <recommendedName>
        <fullName evidence="3">Sulfotransferase domain-containing protein</fullName>
    </recommendedName>
</protein>
<dbReference type="Pfam" id="PF00685">
    <property type="entry name" value="Sulfotransfer_1"/>
    <property type="match status" value="1"/>
</dbReference>
<sequence length="417" mass="49157">MHKTDQLLGWPRYFSVGSLRRSNSFIGIMPSQEDSIGISQKRSETAGRHPLNVKFVPIPETLAENGQFRQDFPSYTDGLVEASPGGYITTTQVFAENAENIYNLKPRADDVFVLTFPKSGTTWTQDLVWLLMNNCDFERSKIPLVIRSPFLEMNYYVPKALQEKYERDAIISKMRLPAFLVDLMYRFNIMDIVRPAVMKIMNLVVGEAVRDLHQLERMKSPRVFKTHLPLYLLHPELLDTSKVVYVARNPKDVIVSYFHFHKLMNQHKFTGDLESFADYFMKDRLYSSPYFPHLLDAWTKRHHPNLLFVFYEDLKRDLRGEIQKIGRFLGKYPNEHQLNRMVEHLRIDKFATNKSVNFEHYRWLNFMSPDGRFIRNGKTGDWKNHFSPELNARIDEWMKDNLKDTDLNFITELDQQD</sequence>
<dbReference type="AlphaFoldDB" id="A0A8J2WJG1"/>
<dbReference type="InterPro" id="IPR027417">
    <property type="entry name" value="P-loop_NTPase"/>
</dbReference>
<evidence type="ECO:0000259" key="3">
    <source>
        <dbReference type="Pfam" id="PF00685"/>
    </source>
</evidence>
<comment type="caution">
    <text evidence="4">The sequence shown here is derived from an EMBL/GenBank/DDBJ whole genome shotgun (WGS) entry which is preliminary data.</text>
</comment>
<evidence type="ECO:0000256" key="2">
    <source>
        <dbReference type="ARBA" id="ARBA00022679"/>
    </source>
</evidence>
<dbReference type="SUPFAM" id="SSF52540">
    <property type="entry name" value="P-loop containing nucleoside triphosphate hydrolases"/>
    <property type="match status" value="1"/>
</dbReference>
<keyword evidence="5" id="KW-1185">Reference proteome</keyword>